<dbReference type="GO" id="GO:0008270">
    <property type="term" value="F:zinc ion binding"/>
    <property type="evidence" value="ECO:0007669"/>
    <property type="project" value="InterPro"/>
</dbReference>
<dbReference type="Pfam" id="PF01546">
    <property type="entry name" value="Peptidase_M20"/>
    <property type="match status" value="1"/>
</dbReference>
<dbReference type="GO" id="GO:0045148">
    <property type="term" value="F:tripeptide aminopeptidase activity"/>
    <property type="evidence" value="ECO:0007669"/>
    <property type="project" value="UniProtKB-UniRule"/>
</dbReference>
<evidence type="ECO:0000256" key="2">
    <source>
        <dbReference type="ARBA" id="ARBA00022833"/>
    </source>
</evidence>
<accession>A0A5C5YFP2</accession>
<feature type="domain" description="Peptidase M20 dimerisation" evidence="6">
    <location>
        <begin position="234"/>
        <end position="333"/>
    </location>
</feature>
<dbReference type="AlphaFoldDB" id="A0A5C5YFP2"/>
<dbReference type="SUPFAM" id="SSF55031">
    <property type="entry name" value="Bacterial exopeptidase dimerisation domain"/>
    <property type="match status" value="1"/>
</dbReference>
<dbReference type="Gene3D" id="3.30.70.360">
    <property type="match status" value="1"/>
</dbReference>
<gene>
    <name evidence="7" type="primary">pepT</name>
    <name evidence="7" type="ORF">Pan14r_43990</name>
</gene>
<dbReference type="GO" id="GO:0006518">
    <property type="term" value="P:peptide metabolic process"/>
    <property type="evidence" value="ECO:0007669"/>
    <property type="project" value="InterPro"/>
</dbReference>
<keyword evidence="7" id="KW-0031">Aminopeptidase</keyword>
<organism evidence="7 8">
    <name type="scientific">Crateriforma conspicua</name>
    <dbReference type="NCBI Taxonomy" id="2527996"/>
    <lineage>
        <taxon>Bacteria</taxon>
        <taxon>Pseudomonadati</taxon>
        <taxon>Planctomycetota</taxon>
        <taxon>Planctomycetia</taxon>
        <taxon>Planctomycetales</taxon>
        <taxon>Planctomycetaceae</taxon>
        <taxon>Crateriforma</taxon>
    </lineage>
</organism>
<feature type="binding site" evidence="5">
    <location>
        <position position="407"/>
    </location>
    <ligand>
        <name>Zn(2+)</name>
        <dbReference type="ChEBI" id="CHEBI:29105"/>
        <label>2</label>
    </ligand>
</feature>
<feature type="binding site" evidence="5">
    <location>
        <position position="224"/>
    </location>
    <ligand>
        <name>Zn(2+)</name>
        <dbReference type="ChEBI" id="CHEBI:29105"/>
        <label>1</label>
    </ligand>
</feature>
<dbReference type="GO" id="GO:0006508">
    <property type="term" value="P:proteolysis"/>
    <property type="evidence" value="ECO:0007669"/>
    <property type="project" value="UniProtKB-UniRule"/>
</dbReference>
<dbReference type="PANTHER" id="PTHR42994">
    <property type="entry name" value="PEPTIDASE T"/>
    <property type="match status" value="1"/>
</dbReference>
<feature type="binding site" evidence="5">
    <location>
        <position position="202"/>
    </location>
    <ligand>
        <name>Zn(2+)</name>
        <dbReference type="ChEBI" id="CHEBI:29105"/>
        <label>2</label>
    </ligand>
</feature>
<dbReference type="EMBL" id="SJPL01000001">
    <property type="protein sequence ID" value="TWT72082.1"/>
    <property type="molecule type" value="Genomic_DNA"/>
</dbReference>
<keyword evidence="2 5" id="KW-0862">Zinc</keyword>
<dbReference type="InterPro" id="IPR010161">
    <property type="entry name" value="Peptidase_M20B"/>
</dbReference>
<sequence length="437" mass="47447">MPRLNRVDAAVSESLFDTERFIPMQINRQRLLDRFLRYVQIDTPADPHSKTYPSTEAQRDLAVVLAEELRAMSAEDVQIDDNALVWATVPAVGDYGDGPTMALVAHMDVSPEAPATSVKPQVIESYAGGDIPLPAGNVITVDGCPDLNDMVSKTLITTDGTTLLGGDDKAGVAIIMELAQTLIENPSLPHGPIRLLFTCDEEIGHGTDKIDLDKLGADVAYTIDGGGADVLDVETFSADGATVQFTGHNIHPAIAKDRMINAMRPVAEFVARLPKDHCTPETTDGREGFIHAHDMKARTGEGTVELILRSFDTSDLEEYAKLIRRIAAEVAADHPGIEYEVSVYRQYRNLADGLKKLPESVTLAEKAFENLGRKCTKAIIRGGTDGSQLTEKGLPTPNLSSGQHNIHSVTEFACLDEMVAATEHLVELAKLWGSIRR</sequence>
<keyword evidence="7" id="KW-0645">Protease</keyword>
<evidence type="ECO:0000313" key="8">
    <source>
        <dbReference type="Proteomes" id="UP000317238"/>
    </source>
</evidence>
<reference evidence="7 8" key="1">
    <citation type="submission" date="2019-02" db="EMBL/GenBank/DDBJ databases">
        <title>Deep-cultivation of Planctomycetes and their phenomic and genomic characterization uncovers novel biology.</title>
        <authorList>
            <person name="Wiegand S."/>
            <person name="Jogler M."/>
            <person name="Boedeker C."/>
            <person name="Pinto D."/>
            <person name="Vollmers J."/>
            <person name="Rivas-Marin E."/>
            <person name="Kohn T."/>
            <person name="Peeters S.H."/>
            <person name="Heuer A."/>
            <person name="Rast P."/>
            <person name="Oberbeckmann S."/>
            <person name="Bunk B."/>
            <person name="Jeske O."/>
            <person name="Meyerdierks A."/>
            <person name="Storesund J.E."/>
            <person name="Kallscheuer N."/>
            <person name="Luecker S."/>
            <person name="Lage O.M."/>
            <person name="Pohl T."/>
            <person name="Merkel B.J."/>
            <person name="Hornburger P."/>
            <person name="Mueller R.-W."/>
            <person name="Bruemmer F."/>
            <person name="Labrenz M."/>
            <person name="Spormann A.M."/>
            <person name="Op Den Camp H."/>
            <person name="Overmann J."/>
            <person name="Amann R."/>
            <person name="Jetten M.S.M."/>
            <person name="Mascher T."/>
            <person name="Medema M.H."/>
            <person name="Devos D.P."/>
            <person name="Kaster A.-K."/>
            <person name="Ovreas L."/>
            <person name="Rohde M."/>
            <person name="Galperin M.Y."/>
            <person name="Jogler C."/>
        </authorList>
    </citation>
    <scope>NUCLEOTIDE SEQUENCE [LARGE SCALE GENOMIC DNA]</scope>
    <source>
        <strain evidence="7 8">Pan14r</strain>
    </source>
</reference>
<evidence type="ECO:0000256" key="4">
    <source>
        <dbReference type="PIRSR" id="PIRSR037215-1"/>
    </source>
</evidence>
<protein>
    <recommendedName>
        <fullName evidence="3">Peptidase T</fullName>
        <ecNumber evidence="3">3.4.11.4</ecNumber>
    </recommendedName>
</protein>
<dbReference type="EC" id="3.4.11.4" evidence="3"/>
<dbReference type="PIRSF" id="PIRSF037215">
    <property type="entry name" value="Peptidase_M20B"/>
    <property type="match status" value="1"/>
</dbReference>
<dbReference type="InterPro" id="IPR002933">
    <property type="entry name" value="Peptidase_M20"/>
</dbReference>
<evidence type="ECO:0000313" key="7">
    <source>
        <dbReference type="EMBL" id="TWT72082.1"/>
    </source>
</evidence>
<dbReference type="GO" id="GO:0005829">
    <property type="term" value="C:cytosol"/>
    <property type="evidence" value="ECO:0007669"/>
    <property type="project" value="TreeGrafter"/>
</dbReference>
<proteinExistence type="predicted"/>
<feature type="binding site" evidence="5">
    <location>
        <position position="167"/>
    </location>
    <ligand>
        <name>Zn(2+)</name>
        <dbReference type="ChEBI" id="CHEBI:29105"/>
        <label>2</label>
    </ligand>
</feature>
<dbReference type="Gene3D" id="3.40.630.10">
    <property type="entry name" value="Zn peptidases"/>
    <property type="match status" value="1"/>
</dbReference>
<keyword evidence="1 7" id="KW-0378">Hydrolase</keyword>
<comment type="caution">
    <text evidence="7">The sequence shown here is derived from an EMBL/GenBank/DDBJ whole genome shotgun (WGS) entry which is preliminary data.</text>
</comment>
<dbReference type="Pfam" id="PF07687">
    <property type="entry name" value="M20_dimer"/>
    <property type="match status" value="1"/>
</dbReference>
<dbReference type="NCBIfam" id="NF003976">
    <property type="entry name" value="PRK05469.1"/>
    <property type="match status" value="1"/>
</dbReference>
<dbReference type="InterPro" id="IPR011650">
    <property type="entry name" value="Peptidase_M20_dimer"/>
</dbReference>
<dbReference type="InterPro" id="IPR036264">
    <property type="entry name" value="Bact_exopeptidase_dim_dom"/>
</dbReference>
<feature type="binding site" evidence="5">
    <location>
        <position position="167"/>
    </location>
    <ligand>
        <name>Zn(2+)</name>
        <dbReference type="ChEBI" id="CHEBI:29105"/>
        <label>1</label>
    </ligand>
</feature>
<feature type="active site" description="Proton acceptor" evidence="4">
    <location>
        <position position="201"/>
    </location>
</feature>
<dbReference type="Proteomes" id="UP000317238">
    <property type="component" value="Unassembled WGS sequence"/>
</dbReference>
<feature type="binding site" evidence="5">
    <location>
        <position position="106"/>
    </location>
    <ligand>
        <name>Zn(2+)</name>
        <dbReference type="ChEBI" id="CHEBI:29105"/>
        <label>1</label>
    </ligand>
</feature>
<evidence type="ECO:0000256" key="3">
    <source>
        <dbReference type="NCBIfam" id="TIGR01882"/>
    </source>
</evidence>
<evidence type="ECO:0000256" key="5">
    <source>
        <dbReference type="PIRSR" id="PIRSR037215-2"/>
    </source>
</evidence>
<dbReference type="NCBIfam" id="NF009920">
    <property type="entry name" value="PRK13381.1"/>
    <property type="match status" value="1"/>
</dbReference>
<dbReference type="SUPFAM" id="SSF53187">
    <property type="entry name" value="Zn-dependent exopeptidases"/>
    <property type="match status" value="1"/>
</dbReference>
<keyword evidence="5" id="KW-0479">Metal-binding</keyword>
<comment type="cofactor">
    <cofactor evidence="5">
        <name>Zn(2+)</name>
        <dbReference type="ChEBI" id="CHEBI:29105"/>
    </cofactor>
    <text evidence="5">Binds 2 Zn(2+) ions per subunit.</text>
</comment>
<keyword evidence="8" id="KW-1185">Reference proteome</keyword>
<name>A0A5C5YFP2_9PLAN</name>
<evidence type="ECO:0000256" key="1">
    <source>
        <dbReference type="ARBA" id="ARBA00022801"/>
    </source>
</evidence>
<dbReference type="NCBIfam" id="TIGR01882">
    <property type="entry name" value="peptidase-T"/>
    <property type="match status" value="1"/>
</dbReference>
<evidence type="ECO:0000259" key="6">
    <source>
        <dbReference type="Pfam" id="PF07687"/>
    </source>
</evidence>
<feature type="active site" evidence="4">
    <location>
        <position position="108"/>
    </location>
</feature>
<dbReference type="PANTHER" id="PTHR42994:SF1">
    <property type="entry name" value="PEPTIDASE T"/>
    <property type="match status" value="1"/>
</dbReference>